<evidence type="ECO:0000313" key="3">
    <source>
        <dbReference type="RefSeq" id="XP_026051073.1"/>
    </source>
</evidence>
<sequence>MVRSLLMKHSSVTWRASSQVSRSICRAEKDALQRFLCEKELQCTQLEKEALGAKSTQEELQCQQQVLEDLRKENEELKQAQGQVSEYEAELESQLQERDSEATQLKEELGRLRRLSQMEHSALQAELQKERQAKENALAQMQMAADRELENTELLQQVNALQEERNSLKEKVDALQDDLEQVREELLCPESVTKYLGELRRGIATGQEELSFEDLGEPVNKKFMELQQEVHLVVSAARRDRDEAQRCQDRLAGEMSSLKERLRKCQERYQAQQAAERQDEEAELNRLRKELEDAQEQQYLMLQRLEETEMDRDRLLAELEGQDKQVQE</sequence>
<dbReference type="AlphaFoldDB" id="A0A6P6IUR1"/>
<reference evidence="3" key="1">
    <citation type="submission" date="2025-08" db="UniProtKB">
        <authorList>
            <consortium name="RefSeq"/>
        </authorList>
    </citation>
    <scope>IDENTIFICATION</scope>
    <source>
        <strain evidence="3">Wakin</strain>
        <tissue evidence="3">Muscle</tissue>
    </source>
</reference>
<accession>A0A6P6IUR1</accession>
<proteinExistence type="predicted"/>
<dbReference type="GeneID" id="113038083"/>
<feature type="coiled-coil region" evidence="1">
    <location>
        <begin position="248"/>
        <end position="325"/>
    </location>
</feature>
<dbReference type="Proteomes" id="UP000515129">
    <property type="component" value="Chromosome 21"/>
</dbReference>
<protein>
    <submittedName>
        <fullName evidence="3">Centriolin-like</fullName>
    </submittedName>
</protein>
<evidence type="ECO:0000313" key="2">
    <source>
        <dbReference type="Proteomes" id="UP000515129"/>
    </source>
</evidence>
<evidence type="ECO:0000256" key="1">
    <source>
        <dbReference type="SAM" id="Coils"/>
    </source>
</evidence>
<gene>
    <name evidence="3" type="primary">LOC113038083</name>
</gene>
<keyword evidence="2" id="KW-1185">Reference proteome</keyword>
<keyword evidence="1" id="KW-0175">Coiled coil</keyword>
<name>A0A6P6IUR1_CARAU</name>
<dbReference type="OrthoDB" id="433501at2759"/>
<feature type="coiled-coil region" evidence="1">
    <location>
        <begin position="53"/>
        <end position="185"/>
    </location>
</feature>
<organism evidence="2 3">
    <name type="scientific">Carassius auratus</name>
    <name type="common">Goldfish</name>
    <dbReference type="NCBI Taxonomy" id="7957"/>
    <lineage>
        <taxon>Eukaryota</taxon>
        <taxon>Metazoa</taxon>
        <taxon>Chordata</taxon>
        <taxon>Craniata</taxon>
        <taxon>Vertebrata</taxon>
        <taxon>Euteleostomi</taxon>
        <taxon>Actinopterygii</taxon>
        <taxon>Neopterygii</taxon>
        <taxon>Teleostei</taxon>
        <taxon>Ostariophysi</taxon>
        <taxon>Cypriniformes</taxon>
        <taxon>Cyprinidae</taxon>
        <taxon>Cyprininae</taxon>
        <taxon>Carassius</taxon>
    </lineage>
</organism>
<dbReference type="KEGG" id="caua:113038083"/>
<dbReference type="RefSeq" id="XP_026051073.1">
    <property type="nucleotide sequence ID" value="XM_026195288.1"/>
</dbReference>